<accession>A0AA39CVE3</accession>
<feature type="transmembrane region" description="Helical" evidence="1">
    <location>
        <begin position="42"/>
        <end position="60"/>
    </location>
</feature>
<dbReference type="Pfam" id="PF13387">
    <property type="entry name" value="Lnb_N"/>
    <property type="match status" value="1"/>
</dbReference>
<keyword evidence="1" id="KW-0812">Transmembrane</keyword>
<evidence type="ECO:0000256" key="1">
    <source>
        <dbReference type="SAM" id="Phobius"/>
    </source>
</evidence>
<dbReference type="AlphaFoldDB" id="A0AA39CVE3"/>
<organism evidence="3">
    <name type="scientific">Knufia peltigerae</name>
    <dbReference type="NCBI Taxonomy" id="1002370"/>
    <lineage>
        <taxon>Eukaryota</taxon>
        <taxon>Fungi</taxon>
        <taxon>Dikarya</taxon>
        <taxon>Ascomycota</taxon>
        <taxon>Pezizomycotina</taxon>
        <taxon>Eurotiomycetes</taxon>
        <taxon>Chaetothyriomycetidae</taxon>
        <taxon>Chaetothyriales</taxon>
        <taxon>Trichomeriaceae</taxon>
        <taxon>Knufia</taxon>
    </lineage>
</organism>
<gene>
    <name evidence="3" type="ORF">H2204_009123</name>
</gene>
<reference evidence="3" key="1">
    <citation type="submission" date="2022-10" db="EMBL/GenBank/DDBJ databases">
        <title>Culturing micro-colonial fungi from biological soil crusts in the Mojave desert and describing Neophaeococcomyces mojavensis, and introducing the new genera and species Taxawa tesnikishii.</title>
        <authorList>
            <person name="Kurbessoian T."/>
            <person name="Stajich J.E."/>
        </authorList>
    </citation>
    <scope>NUCLEOTIDE SEQUENCE</scope>
    <source>
        <strain evidence="3">TK_35</strain>
    </source>
</reference>
<feature type="domain" description="Lnb N-terminal periplasmic" evidence="2">
    <location>
        <begin position="133"/>
        <end position="289"/>
    </location>
</feature>
<dbReference type="EMBL" id="JAPDRN010000070">
    <property type="protein sequence ID" value="KAJ9628965.1"/>
    <property type="molecule type" value="Genomic_DNA"/>
</dbReference>
<evidence type="ECO:0000259" key="2">
    <source>
        <dbReference type="Pfam" id="PF13387"/>
    </source>
</evidence>
<name>A0AA39CVE3_9EURO</name>
<feature type="transmembrane region" description="Helical" evidence="1">
    <location>
        <begin position="72"/>
        <end position="90"/>
    </location>
</feature>
<keyword evidence="1" id="KW-0472">Membrane</keyword>
<feature type="transmembrane region" description="Helical" evidence="1">
    <location>
        <begin position="17"/>
        <end position="36"/>
    </location>
</feature>
<dbReference type="InterPro" id="IPR025178">
    <property type="entry name" value="Lnb_N"/>
</dbReference>
<proteinExistence type="predicted"/>
<sequence>MPPRDLDRMPVKAAGRWMTGCVMVLLALWVAGLLTYQMPGPGWLGVTAALLWLLAAAWAAWRVARGRGTRQLWAGFAGALALAGLWWLLLTPRQDRNWADDVAQRLHVESFDGRHVVLDNVRDFTWRTETDYDPRWVRRSYDLDQLRSADLVLSYWMGPAIAHTLVSFGFEDGRHLVFSLEIRKERGESFSALGGFFRKFEMTLVASEETDIIRTRTNARGEDVYLYRLHGMDRNQLKTLFAAYIDQARQLDAKPGFYNTLTSNCTTIVFDLARHIAPRLPLDYRLLASGYLAEYAQEVGALTPGVPYAELHAKGRITERALKMAPDDDFSTVIRQGIPGTEQDPPQ</sequence>
<comment type="caution">
    <text evidence="3">The sequence shown here is derived from an EMBL/GenBank/DDBJ whole genome shotgun (WGS) entry which is preliminary data.</text>
</comment>
<evidence type="ECO:0000313" key="3">
    <source>
        <dbReference type="EMBL" id="KAJ9628965.1"/>
    </source>
</evidence>
<protein>
    <recommendedName>
        <fullName evidence="2">Lnb N-terminal periplasmic domain-containing protein</fullName>
    </recommendedName>
</protein>
<keyword evidence="1" id="KW-1133">Transmembrane helix</keyword>